<organism evidence="1 2">
    <name type="scientific">Candidatus Roizmanbacteria bacterium GW2011_GWA1_41_13</name>
    <dbReference type="NCBI Taxonomy" id="1618474"/>
    <lineage>
        <taxon>Bacteria</taxon>
        <taxon>Candidatus Roizmaniibacteriota</taxon>
    </lineage>
</organism>
<gene>
    <name evidence="1" type="ORF">UU41_C0007G0007</name>
</gene>
<proteinExistence type="predicted"/>
<protein>
    <submittedName>
        <fullName evidence="1">NIF3 (NGG1p interacting factor 3)-like protein</fullName>
    </submittedName>
</protein>
<accession>A0A0G0V0A5</accession>
<dbReference type="EMBL" id="LCAN01000007">
    <property type="protein sequence ID" value="KKR94374.1"/>
    <property type="molecule type" value="Genomic_DNA"/>
</dbReference>
<dbReference type="SUPFAM" id="SSF102705">
    <property type="entry name" value="NIF3 (NGG1p interacting factor 3)-like"/>
    <property type="match status" value="1"/>
</dbReference>
<dbReference type="InterPro" id="IPR036069">
    <property type="entry name" value="DUF34/NIF3_sf"/>
</dbReference>
<name>A0A0G0V0A5_9BACT</name>
<evidence type="ECO:0000313" key="2">
    <source>
        <dbReference type="Proteomes" id="UP000034961"/>
    </source>
</evidence>
<evidence type="ECO:0000313" key="1">
    <source>
        <dbReference type="EMBL" id="KKR94374.1"/>
    </source>
</evidence>
<comment type="caution">
    <text evidence="1">The sequence shown here is derived from an EMBL/GenBank/DDBJ whole genome shotgun (WGS) entry which is preliminary data.</text>
</comment>
<dbReference type="Proteomes" id="UP000034961">
    <property type="component" value="Unassembled WGS sequence"/>
</dbReference>
<reference evidence="1 2" key="1">
    <citation type="journal article" date="2015" name="Nature">
        <title>rRNA introns, odd ribosomes, and small enigmatic genomes across a large radiation of phyla.</title>
        <authorList>
            <person name="Brown C.T."/>
            <person name="Hug L.A."/>
            <person name="Thomas B.C."/>
            <person name="Sharon I."/>
            <person name="Castelle C.J."/>
            <person name="Singh A."/>
            <person name="Wilkins M.J."/>
            <person name="Williams K.H."/>
            <person name="Banfield J.F."/>
        </authorList>
    </citation>
    <scope>NUCLEOTIDE SEQUENCE [LARGE SCALE GENOMIC DNA]</scope>
</reference>
<sequence>MTIQDIYQLAIKKGIAYDPRGEAGVIRALDRIKKEYKTLPKKEQDYFDQESLKNPYSDTRILFGDPTIVVDKVLVGIDIHVGEMVLADRLNEKGEGIDLVISHHPSGRALAALDEVMELQIDMLETYGIPINVAENLMRNRIGEVYRRFAPLNHHQSIDAARLLNIPLMCMHTPTDNIGWKYLADRLEHTDLDTVADVMDELYKVPELKMALKDKAGPVIFAGTPRSRAGKVRVVEFTGGTEGAKEIYERLSHVGVGTVIGMHISEEHRKEAKKHHINLVVTGHMASDSIGMNIFMDELVKKGVTVLPCSGFIRVER</sequence>
<dbReference type="AlphaFoldDB" id="A0A0G0V0A5"/>
<dbReference type="PATRIC" id="fig|1618474.3.peg.305"/>